<keyword evidence="2" id="KW-1185">Reference proteome</keyword>
<name>A0A8R7U5H6_TRIUA</name>
<reference evidence="1" key="3">
    <citation type="submission" date="2022-06" db="UniProtKB">
        <authorList>
            <consortium name="EnsemblPlants"/>
        </authorList>
    </citation>
    <scope>IDENTIFICATION</scope>
</reference>
<organism evidence="1 2">
    <name type="scientific">Triticum urartu</name>
    <name type="common">Red wild einkorn</name>
    <name type="synonym">Crithodium urartu</name>
    <dbReference type="NCBI Taxonomy" id="4572"/>
    <lineage>
        <taxon>Eukaryota</taxon>
        <taxon>Viridiplantae</taxon>
        <taxon>Streptophyta</taxon>
        <taxon>Embryophyta</taxon>
        <taxon>Tracheophyta</taxon>
        <taxon>Spermatophyta</taxon>
        <taxon>Magnoliopsida</taxon>
        <taxon>Liliopsida</taxon>
        <taxon>Poales</taxon>
        <taxon>Poaceae</taxon>
        <taxon>BOP clade</taxon>
        <taxon>Pooideae</taxon>
        <taxon>Triticodae</taxon>
        <taxon>Triticeae</taxon>
        <taxon>Triticinae</taxon>
        <taxon>Triticum</taxon>
    </lineage>
</organism>
<reference evidence="2" key="1">
    <citation type="journal article" date="2013" name="Nature">
        <title>Draft genome of the wheat A-genome progenitor Triticum urartu.</title>
        <authorList>
            <person name="Ling H.Q."/>
            <person name="Zhao S."/>
            <person name="Liu D."/>
            <person name="Wang J."/>
            <person name="Sun H."/>
            <person name="Zhang C."/>
            <person name="Fan H."/>
            <person name="Li D."/>
            <person name="Dong L."/>
            <person name="Tao Y."/>
            <person name="Gao C."/>
            <person name="Wu H."/>
            <person name="Li Y."/>
            <person name="Cui Y."/>
            <person name="Guo X."/>
            <person name="Zheng S."/>
            <person name="Wang B."/>
            <person name="Yu K."/>
            <person name="Liang Q."/>
            <person name="Yang W."/>
            <person name="Lou X."/>
            <person name="Chen J."/>
            <person name="Feng M."/>
            <person name="Jian J."/>
            <person name="Zhang X."/>
            <person name="Luo G."/>
            <person name="Jiang Y."/>
            <person name="Liu J."/>
            <person name="Wang Z."/>
            <person name="Sha Y."/>
            <person name="Zhang B."/>
            <person name="Wu H."/>
            <person name="Tang D."/>
            <person name="Shen Q."/>
            <person name="Xue P."/>
            <person name="Zou S."/>
            <person name="Wang X."/>
            <person name="Liu X."/>
            <person name="Wang F."/>
            <person name="Yang Y."/>
            <person name="An X."/>
            <person name="Dong Z."/>
            <person name="Zhang K."/>
            <person name="Zhang X."/>
            <person name="Luo M.C."/>
            <person name="Dvorak J."/>
            <person name="Tong Y."/>
            <person name="Wang J."/>
            <person name="Yang H."/>
            <person name="Li Z."/>
            <person name="Wang D."/>
            <person name="Zhang A."/>
            <person name="Wang J."/>
        </authorList>
    </citation>
    <scope>NUCLEOTIDE SEQUENCE</scope>
    <source>
        <strain evidence="2">cv. G1812</strain>
    </source>
</reference>
<reference evidence="1" key="2">
    <citation type="submission" date="2018-03" db="EMBL/GenBank/DDBJ databases">
        <title>The Triticum urartu genome reveals the dynamic nature of wheat genome evolution.</title>
        <authorList>
            <person name="Ling H."/>
            <person name="Ma B."/>
            <person name="Shi X."/>
            <person name="Liu H."/>
            <person name="Dong L."/>
            <person name="Sun H."/>
            <person name="Cao Y."/>
            <person name="Gao Q."/>
            <person name="Zheng S."/>
            <person name="Li Y."/>
            <person name="Yu Y."/>
            <person name="Du H."/>
            <person name="Qi M."/>
            <person name="Li Y."/>
            <person name="Yu H."/>
            <person name="Cui Y."/>
            <person name="Wang N."/>
            <person name="Chen C."/>
            <person name="Wu H."/>
            <person name="Zhao Y."/>
            <person name="Zhang J."/>
            <person name="Li Y."/>
            <person name="Zhou W."/>
            <person name="Zhang B."/>
            <person name="Hu W."/>
            <person name="Eijk M."/>
            <person name="Tang J."/>
            <person name="Witsenboer H."/>
            <person name="Zhao S."/>
            <person name="Li Z."/>
            <person name="Zhang A."/>
            <person name="Wang D."/>
            <person name="Liang C."/>
        </authorList>
    </citation>
    <scope>NUCLEOTIDE SEQUENCE [LARGE SCALE GENOMIC DNA]</scope>
    <source>
        <strain evidence="1">cv. G1812</strain>
    </source>
</reference>
<proteinExistence type="predicted"/>
<dbReference type="Proteomes" id="UP000015106">
    <property type="component" value="Chromosome 4"/>
</dbReference>
<accession>A0A8R7U5H6</accession>
<dbReference type="Gramene" id="TuG1812G0400000920.01.T01">
    <property type="protein sequence ID" value="TuG1812G0400000920.01.T01.cds298641"/>
    <property type="gene ID" value="TuG1812G0400000920.01"/>
</dbReference>
<evidence type="ECO:0000313" key="1">
    <source>
        <dbReference type="EnsemblPlants" id="TuG1812G0400000920.01.T01.cds298641"/>
    </source>
</evidence>
<dbReference type="AlphaFoldDB" id="A0A8R7U5H6"/>
<dbReference type="EnsemblPlants" id="TuG1812G0400000920.01.T01">
    <property type="protein sequence ID" value="TuG1812G0400000920.01.T01.cds298641"/>
    <property type="gene ID" value="TuG1812G0400000920.01"/>
</dbReference>
<evidence type="ECO:0000313" key="2">
    <source>
        <dbReference type="Proteomes" id="UP000015106"/>
    </source>
</evidence>
<protein>
    <submittedName>
        <fullName evidence="1">Uncharacterized protein</fullName>
    </submittedName>
</protein>
<sequence>TKISTLLYTEQPGAAWHVHFRPSFPPPGSTRRRPRHRCPGAAYSATPHADPATRGEQDEAGAFHVCALERQTIPLIASGRR</sequence>